<feature type="domain" description="Protein kinase" evidence="1">
    <location>
        <begin position="140"/>
        <end position="314"/>
    </location>
</feature>
<evidence type="ECO:0000259" key="1">
    <source>
        <dbReference type="PROSITE" id="PS50011"/>
    </source>
</evidence>
<dbReference type="AlphaFoldDB" id="A0AAN6LKK3"/>
<evidence type="ECO:0000313" key="2">
    <source>
        <dbReference type="EMBL" id="KAK3196981.1"/>
    </source>
</evidence>
<dbReference type="SUPFAM" id="SSF56112">
    <property type="entry name" value="Protein kinase-like (PK-like)"/>
    <property type="match status" value="1"/>
</dbReference>
<name>A0AAN6LKK3_9PLEO</name>
<protein>
    <recommendedName>
        <fullName evidence="1">Protein kinase domain-containing protein</fullName>
    </recommendedName>
</protein>
<dbReference type="GO" id="GO:0005524">
    <property type="term" value="F:ATP binding"/>
    <property type="evidence" value="ECO:0007669"/>
    <property type="project" value="InterPro"/>
</dbReference>
<reference evidence="2 3" key="1">
    <citation type="submission" date="2021-02" db="EMBL/GenBank/DDBJ databases">
        <title>Genome assembly of Pseudopithomyces chartarum.</title>
        <authorList>
            <person name="Jauregui R."/>
            <person name="Singh J."/>
            <person name="Voisey C."/>
        </authorList>
    </citation>
    <scope>NUCLEOTIDE SEQUENCE [LARGE SCALE GENOMIC DNA]</scope>
    <source>
        <strain evidence="2 3">AGR01</strain>
    </source>
</reference>
<dbReference type="Proteomes" id="UP001280581">
    <property type="component" value="Unassembled WGS sequence"/>
</dbReference>
<dbReference type="InterPro" id="IPR000719">
    <property type="entry name" value="Prot_kinase_dom"/>
</dbReference>
<comment type="caution">
    <text evidence="2">The sequence shown here is derived from an EMBL/GenBank/DDBJ whole genome shotgun (WGS) entry which is preliminary data.</text>
</comment>
<evidence type="ECO:0000313" key="3">
    <source>
        <dbReference type="Proteomes" id="UP001280581"/>
    </source>
</evidence>
<dbReference type="GO" id="GO:0004672">
    <property type="term" value="F:protein kinase activity"/>
    <property type="evidence" value="ECO:0007669"/>
    <property type="project" value="InterPro"/>
</dbReference>
<dbReference type="EMBL" id="WVTA01000021">
    <property type="protein sequence ID" value="KAK3196981.1"/>
    <property type="molecule type" value="Genomic_DNA"/>
</dbReference>
<keyword evidence="3" id="KW-1185">Reference proteome</keyword>
<proteinExistence type="predicted"/>
<dbReference type="Gene3D" id="1.10.510.10">
    <property type="entry name" value="Transferase(Phosphotransferase) domain 1"/>
    <property type="match status" value="1"/>
</dbReference>
<dbReference type="PROSITE" id="PS50011">
    <property type="entry name" value="PROTEIN_KINASE_DOM"/>
    <property type="match status" value="1"/>
</dbReference>
<dbReference type="InterPro" id="IPR011009">
    <property type="entry name" value="Kinase-like_dom_sf"/>
</dbReference>
<gene>
    <name evidence="2" type="ORF">GRF29_1536g190397</name>
</gene>
<accession>A0AAN6LKK3</accession>
<organism evidence="2 3">
    <name type="scientific">Pseudopithomyces chartarum</name>
    <dbReference type="NCBI Taxonomy" id="1892770"/>
    <lineage>
        <taxon>Eukaryota</taxon>
        <taxon>Fungi</taxon>
        <taxon>Dikarya</taxon>
        <taxon>Ascomycota</taxon>
        <taxon>Pezizomycotina</taxon>
        <taxon>Dothideomycetes</taxon>
        <taxon>Pleosporomycetidae</taxon>
        <taxon>Pleosporales</taxon>
        <taxon>Massarineae</taxon>
        <taxon>Didymosphaeriaceae</taxon>
        <taxon>Pseudopithomyces</taxon>
    </lineage>
</organism>
<sequence length="314" mass="35158">MDKEASTWTLMDYVFDPTRTRLILQVHVQYSNWLEIIVHLPNKKQEAPTGSWQSMLLQLVTPTKTSSKDDAHGIIKRILQLCRDRYAQGWPLFGNSIYVIDGAGEPELLEAMESELELALRAAPRLETDGYSIPLTPRQDMQPAVVEEGSFMPQTKPVWFQGKLCVAKGPASAERAHLDLREVSNLCSLPTRHPNIIPPPLSLLTLSETDKTICGFLFPLYKHGNLDLFALKMCREDSHFSHILRAWYRQLASAVKSLIDADTYHGDIKPDNILVSDANELILIDLARSFTTLSIAGPEVVEGSTDPPYNHAVG</sequence>